<dbReference type="AlphaFoldDB" id="A0A845QWP4"/>
<dbReference type="Gene3D" id="3.40.630.30">
    <property type="match status" value="1"/>
</dbReference>
<evidence type="ECO:0000313" key="3">
    <source>
        <dbReference type="Proteomes" id="UP000467132"/>
    </source>
</evidence>
<evidence type="ECO:0000259" key="1">
    <source>
        <dbReference type="PROSITE" id="PS51186"/>
    </source>
</evidence>
<proteinExistence type="predicted"/>
<dbReference type="PROSITE" id="PS51186">
    <property type="entry name" value="GNAT"/>
    <property type="match status" value="1"/>
</dbReference>
<name>A0A845QWP4_9CLOT</name>
<dbReference type="Pfam" id="PF00583">
    <property type="entry name" value="Acetyltransf_1"/>
    <property type="match status" value="1"/>
</dbReference>
<dbReference type="OrthoDB" id="95248at2"/>
<dbReference type="Proteomes" id="UP000467132">
    <property type="component" value="Unassembled WGS sequence"/>
</dbReference>
<accession>A0A845QWP4</accession>
<organism evidence="2 3">
    <name type="scientific">Senegalia massiliensis</name>
    <dbReference type="NCBI Taxonomy" id="1720316"/>
    <lineage>
        <taxon>Bacteria</taxon>
        <taxon>Bacillati</taxon>
        <taxon>Bacillota</taxon>
        <taxon>Clostridia</taxon>
        <taxon>Eubacteriales</taxon>
        <taxon>Clostridiaceae</taxon>
        <taxon>Senegalia</taxon>
    </lineage>
</organism>
<dbReference type="EMBL" id="QXXA01000003">
    <property type="protein sequence ID" value="NBI05572.1"/>
    <property type="molecule type" value="Genomic_DNA"/>
</dbReference>
<keyword evidence="3" id="KW-1185">Reference proteome</keyword>
<gene>
    <name evidence="2" type="ORF">D3Z33_01735</name>
</gene>
<dbReference type="InterPro" id="IPR000182">
    <property type="entry name" value="GNAT_dom"/>
</dbReference>
<comment type="caution">
    <text evidence="2">The sequence shown here is derived from an EMBL/GenBank/DDBJ whole genome shotgun (WGS) entry which is preliminary data.</text>
</comment>
<evidence type="ECO:0000313" key="2">
    <source>
        <dbReference type="EMBL" id="NBI05572.1"/>
    </source>
</evidence>
<feature type="domain" description="N-acetyltransferase" evidence="1">
    <location>
        <begin position="18"/>
        <end position="165"/>
    </location>
</feature>
<protein>
    <submittedName>
        <fullName evidence="2">N-acetyltransferase</fullName>
    </submittedName>
</protein>
<dbReference type="PANTHER" id="PTHR43415:SF3">
    <property type="entry name" value="GNAT-FAMILY ACETYLTRANSFERASE"/>
    <property type="match status" value="1"/>
</dbReference>
<dbReference type="SUPFAM" id="SSF55729">
    <property type="entry name" value="Acyl-CoA N-acyltransferases (Nat)"/>
    <property type="match status" value="1"/>
</dbReference>
<reference evidence="2 3" key="1">
    <citation type="submission" date="2018-08" db="EMBL/GenBank/DDBJ databases">
        <title>Murine metabolic-syndrome-specific gut microbial biobank.</title>
        <authorList>
            <person name="Liu C."/>
        </authorList>
    </citation>
    <scope>NUCLEOTIDE SEQUENCE [LARGE SCALE GENOMIC DNA]</scope>
    <source>
        <strain evidence="2 3">583</strain>
    </source>
</reference>
<dbReference type="PANTHER" id="PTHR43415">
    <property type="entry name" value="SPERMIDINE N(1)-ACETYLTRANSFERASE"/>
    <property type="match status" value="1"/>
</dbReference>
<dbReference type="GO" id="GO:0016747">
    <property type="term" value="F:acyltransferase activity, transferring groups other than amino-acyl groups"/>
    <property type="evidence" value="ECO:0007669"/>
    <property type="project" value="InterPro"/>
</dbReference>
<keyword evidence="2" id="KW-0808">Transferase</keyword>
<sequence>MAIENFVQPDIINIDEKLRLRKSCENEWQYALPWYEDSEVLYYSEGIREKTYDLEIINRMYTYLSDNGELYFIEILHERSWIPIGDVTLSDKMMPIVIGNKKYWGKGIAKKVLHILIERAKDIGLSCIKLKGIYKYNERSKRLFKSVGFYKISEDEKEEYYELKL</sequence>
<dbReference type="InterPro" id="IPR016181">
    <property type="entry name" value="Acyl_CoA_acyltransferase"/>
</dbReference>
<dbReference type="RefSeq" id="WP_160196079.1">
    <property type="nucleotide sequence ID" value="NZ_QXXA01000003.1"/>
</dbReference>